<protein>
    <recommendedName>
        <fullName evidence="2">VanZ-like domain-containing protein</fullName>
    </recommendedName>
</protein>
<dbReference type="RefSeq" id="WP_050741824.1">
    <property type="nucleotide sequence ID" value="NZ_LGYO01000067.1"/>
</dbReference>
<feature type="transmembrane region" description="Helical" evidence="1">
    <location>
        <begin position="133"/>
        <end position="155"/>
    </location>
</feature>
<comment type="caution">
    <text evidence="3">The sequence shown here is derived from an EMBL/GenBank/DDBJ whole genome shotgun (WGS) entry which is preliminary data.</text>
</comment>
<dbReference type="InterPro" id="IPR006976">
    <property type="entry name" value="VanZ-like"/>
</dbReference>
<keyword evidence="1" id="KW-0472">Membrane</keyword>
<dbReference type="Pfam" id="PF04892">
    <property type="entry name" value="VanZ"/>
    <property type="match status" value="1"/>
</dbReference>
<dbReference type="AlphaFoldDB" id="A0A0L6TXM5"/>
<evidence type="ECO:0000313" key="3">
    <source>
        <dbReference type="EMBL" id="KNZ40320.1"/>
    </source>
</evidence>
<dbReference type="PANTHER" id="PTHR36834:SF1">
    <property type="entry name" value="INTEGRAL MEMBRANE PROTEIN"/>
    <property type="match status" value="1"/>
</dbReference>
<evidence type="ECO:0000256" key="1">
    <source>
        <dbReference type="SAM" id="Phobius"/>
    </source>
</evidence>
<dbReference type="InterPro" id="IPR053150">
    <property type="entry name" value="Teicoplanin_resist-assoc"/>
</dbReference>
<organism evidence="3 4">
    <name type="scientific">Acetobacterium bakii</name>
    <dbReference type="NCBI Taxonomy" id="52689"/>
    <lineage>
        <taxon>Bacteria</taxon>
        <taxon>Bacillati</taxon>
        <taxon>Bacillota</taxon>
        <taxon>Clostridia</taxon>
        <taxon>Eubacteriales</taxon>
        <taxon>Eubacteriaceae</taxon>
        <taxon>Acetobacterium</taxon>
    </lineage>
</organism>
<feature type="transmembrane region" description="Helical" evidence="1">
    <location>
        <begin position="161"/>
        <end position="178"/>
    </location>
</feature>
<proteinExistence type="predicted"/>
<dbReference type="PANTHER" id="PTHR36834">
    <property type="entry name" value="MEMBRANE PROTEIN-RELATED"/>
    <property type="match status" value="1"/>
</dbReference>
<accession>A0A0L6TXM5</accession>
<gene>
    <name evidence="3" type="ORF">AKG39_18170</name>
</gene>
<feature type="transmembrane region" description="Helical" evidence="1">
    <location>
        <begin position="50"/>
        <end position="67"/>
    </location>
</feature>
<dbReference type="Proteomes" id="UP000036873">
    <property type="component" value="Unassembled WGS sequence"/>
</dbReference>
<feature type="transmembrane region" description="Helical" evidence="1">
    <location>
        <begin position="188"/>
        <end position="205"/>
    </location>
</feature>
<dbReference type="EMBL" id="LGYO01000067">
    <property type="protein sequence ID" value="KNZ40320.1"/>
    <property type="molecule type" value="Genomic_DNA"/>
</dbReference>
<keyword evidence="1" id="KW-1133">Transmembrane helix</keyword>
<dbReference type="STRING" id="52689.AKG39_18170"/>
<feature type="transmembrane region" description="Helical" evidence="1">
    <location>
        <begin position="20"/>
        <end position="38"/>
    </location>
</feature>
<sequence>MDDLNFPLDFLWHYNPLNNWKSLLTLVVVVILAAMVIVNKSKWTRREKWFRTALWFYIYLIFSYTVLCRSGNDYFDYKLIPLWSYRKIWMTHSVGLALQVFMNCLMFIPVGLLTPFAYENYLGRDEVRTRKMVIIIGFAVSAAVEFLQLVTQTGLFEWDDILHNTIGAITGYGIYLIIRHEPFRKARWYFLPFGLVMLGLLAAMLS</sequence>
<feature type="transmembrane region" description="Helical" evidence="1">
    <location>
        <begin position="87"/>
        <end position="112"/>
    </location>
</feature>
<keyword evidence="4" id="KW-1185">Reference proteome</keyword>
<keyword evidence="1" id="KW-0812">Transmembrane</keyword>
<feature type="domain" description="VanZ-like" evidence="2">
    <location>
        <begin position="52"/>
        <end position="178"/>
    </location>
</feature>
<evidence type="ECO:0000313" key="4">
    <source>
        <dbReference type="Proteomes" id="UP000036873"/>
    </source>
</evidence>
<reference evidence="4" key="1">
    <citation type="submission" date="2015-07" db="EMBL/GenBank/DDBJ databases">
        <title>Draft genome sequence of Acetobacterium bakii DSM 8293, a potential psychrophilic chemical producer through syngas fermentation.</title>
        <authorList>
            <person name="Song Y."/>
            <person name="Hwang S."/>
            <person name="Cho B.-K."/>
        </authorList>
    </citation>
    <scope>NUCLEOTIDE SEQUENCE [LARGE SCALE GENOMIC DNA]</scope>
    <source>
        <strain evidence="4">DSM 8239</strain>
    </source>
</reference>
<name>A0A0L6TXM5_9FIRM</name>
<evidence type="ECO:0000259" key="2">
    <source>
        <dbReference type="Pfam" id="PF04892"/>
    </source>
</evidence>
<dbReference type="OrthoDB" id="9805025at2"/>